<dbReference type="WBParaSite" id="ES5_v2.g27344.t1">
    <property type="protein sequence ID" value="ES5_v2.g27344.t1"/>
    <property type="gene ID" value="ES5_v2.g27344"/>
</dbReference>
<evidence type="ECO:0000313" key="1">
    <source>
        <dbReference type="Proteomes" id="UP000887579"/>
    </source>
</evidence>
<proteinExistence type="predicted"/>
<evidence type="ECO:0000313" key="2">
    <source>
        <dbReference type="WBParaSite" id="ES5_v2.g27344.t1"/>
    </source>
</evidence>
<protein>
    <submittedName>
        <fullName evidence="2">CHD C-terminal 2 domain-containing protein</fullName>
    </submittedName>
</protein>
<organism evidence="1 2">
    <name type="scientific">Panagrolaimus sp. ES5</name>
    <dbReference type="NCBI Taxonomy" id="591445"/>
    <lineage>
        <taxon>Eukaryota</taxon>
        <taxon>Metazoa</taxon>
        <taxon>Ecdysozoa</taxon>
        <taxon>Nematoda</taxon>
        <taxon>Chromadorea</taxon>
        <taxon>Rhabditida</taxon>
        <taxon>Tylenchina</taxon>
        <taxon>Panagrolaimomorpha</taxon>
        <taxon>Panagrolaimoidea</taxon>
        <taxon>Panagrolaimidae</taxon>
        <taxon>Panagrolaimus</taxon>
    </lineage>
</organism>
<name>A0AC34GCA4_9BILA</name>
<reference evidence="2" key="1">
    <citation type="submission" date="2022-11" db="UniProtKB">
        <authorList>
            <consortium name="WormBaseParasite"/>
        </authorList>
    </citation>
    <scope>IDENTIFICATION</scope>
</reference>
<sequence>MNDARFAIINEPFKSEQGKGNFLDLKNKFLQRRFKLLEQALIIEEQLRRAAHLNITQKPEEQQTAQLNEHFADLEAIAESHQSLVKEAANGTRGANVVLHKEAANGTRGANVVLHKVLTQLEELLNEMKGDVSRLPATLTRLPTVTERLQMTERQILNRLTTKDPEAAAGLSPLPPPGPFVTPAMNQKFNGIQPKFAALHGEGFINIEEDNAAATILTNNKEEEKKKDVTIAAASSTEVEKVEEKSDIKKEEEKETSTNAMNQKFNGIQPKFAALHGEGFINIEEDNVAATILTNNKEEEEKKKDVTIAAAAASSTEVEKVEEKSDIKKEEEKET</sequence>
<dbReference type="Proteomes" id="UP000887579">
    <property type="component" value="Unplaced"/>
</dbReference>
<accession>A0AC34GCA4</accession>